<gene>
    <name evidence="1" type="ORF">ACFFIC_17025</name>
</gene>
<comment type="caution">
    <text evidence="1">The sequence shown here is derived from an EMBL/GenBank/DDBJ whole genome shotgun (WGS) entry which is preliminary data.</text>
</comment>
<protein>
    <submittedName>
        <fullName evidence="1">Uncharacterized protein</fullName>
    </submittedName>
</protein>
<dbReference type="RefSeq" id="WP_377052481.1">
    <property type="nucleotide sequence ID" value="NZ_JBHLVZ010000057.1"/>
</dbReference>
<dbReference type="EMBL" id="JBHLVZ010000057">
    <property type="protein sequence ID" value="MFC0387234.1"/>
    <property type="molecule type" value="Genomic_DNA"/>
</dbReference>
<dbReference type="Proteomes" id="UP001589789">
    <property type="component" value="Unassembled WGS sequence"/>
</dbReference>
<proteinExistence type="predicted"/>
<evidence type="ECO:0000313" key="2">
    <source>
        <dbReference type="Proteomes" id="UP001589789"/>
    </source>
</evidence>
<evidence type="ECO:0000313" key="1">
    <source>
        <dbReference type="EMBL" id="MFC0387234.1"/>
    </source>
</evidence>
<name>A0ABV6IUE1_9PROT</name>
<sequence>MPGMVRARFREGSLLVAMLGEHAPMDVRRAARRLRSEGAPAVAVDDEVAELARGLAASEVSRSPAVLDVLPPLFWIEAQREARAGTRGIAGWIVEKRGASLTIWGFDVAPEAGALPEPRGTTTLTFGQAVAEEGEELCYARGLIASIALPEVLTQMGEASPVLVLPAEPCVGDASLVRGIRLSVAIPPDAAPG</sequence>
<keyword evidence="2" id="KW-1185">Reference proteome</keyword>
<reference evidence="1 2" key="1">
    <citation type="submission" date="2024-09" db="EMBL/GenBank/DDBJ databases">
        <authorList>
            <person name="Sun Q."/>
            <person name="Mori K."/>
        </authorList>
    </citation>
    <scope>NUCLEOTIDE SEQUENCE [LARGE SCALE GENOMIC DNA]</scope>
    <source>
        <strain evidence="1 2">CCM 7468</strain>
    </source>
</reference>
<organism evidence="1 2">
    <name type="scientific">Muricoccus vinaceus</name>
    <dbReference type="NCBI Taxonomy" id="424704"/>
    <lineage>
        <taxon>Bacteria</taxon>
        <taxon>Pseudomonadati</taxon>
        <taxon>Pseudomonadota</taxon>
        <taxon>Alphaproteobacteria</taxon>
        <taxon>Acetobacterales</taxon>
        <taxon>Roseomonadaceae</taxon>
        <taxon>Muricoccus</taxon>
    </lineage>
</organism>
<accession>A0ABV6IUE1</accession>